<dbReference type="Proteomes" id="UP000177208">
    <property type="component" value="Unassembled WGS sequence"/>
</dbReference>
<evidence type="ECO:0000313" key="3">
    <source>
        <dbReference type="Proteomes" id="UP000177208"/>
    </source>
</evidence>
<proteinExistence type="predicted"/>
<dbReference type="EMBL" id="MFZG01000043">
    <property type="protein sequence ID" value="OGK14995.1"/>
    <property type="molecule type" value="Genomic_DNA"/>
</dbReference>
<keyword evidence="1" id="KW-0472">Membrane</keyword>
<organism evidence="2 3">
    <name type="scientific">Candidatus Roizmanbacteria bacterium RIFCSPHIGHO2_01_FULL_39_12c</name>
    <dbReference type="NCBI Taxonomy" id="1802031"/>
    <lineage>
        <taxon>Bacteria</taxon>
        <taxon>Candidatus Roizmaniibacteriota</taxon>
    </lineage>
</organism>
<name>A0A1F7G8C2_9BACT</name>
<dbReference type="AlphaFoldDB" id="A0A1F7G8C2"/>
<sequence>MEKKLYLATAVMVFVLLSLIIILSVLSSKKKTATSEINQTDDMATTQLQDESLPVLQNQADGTTEETVNKSYPPPESPEYAAREFYKWYNGHPDPLGSGAFKNSPYVSTGFKETLEDFIILGDYKENDPVLNCIGVTDSPKTLVPQAATFDAAKLKATVILQEEIGEKRDLYRVILINENSKWLVKDFYCAF</sequence>
<evidence type="ECO:0000313" key="2">
    <source>
        <dbReference type="EMBL" id="OGK14995.1"/>
    </source>
</evidence>
<feature type="transmembrane region" description="Helical" evidence="1">
    <location>
        <begin position="6"/>
        <end position="26"/>
    </location>
</feature>
<evidence type="ECO:0008006" key="4">
    <source>
        <dbReference type="Google" id="ProtNLM"/>
    </source>
</evidence>
<keyword evidence="1" id="KW-0812">Transmembrane</keyword>
<protein>
    <recommendedName>
        <fullName evidence="4">DUF3828 domain-containing protein</fullName>
    </recommendedName>
</protein>
<accession>A0A1F7G8C2</accession>
<gene>
    <name evidence="2" type="ORF">A2774_01100</name>
</gene>
<evidence type="ECO:0000256" key="1">
    <source>
        <dbReference type="SAM" id="Phobius"/>
    </source>
</evidence>
<keyword evidence="1" id="KW-1133">Transmembrane helix</keyword>
<comment type="caution">
    <text evidence="2">The sequence shown here is derived from an EMBL/GenBank/DDBJ whole genome shotgun (WGS) entry which is preliminary data.</text>
</comment>
<reference evidence="2 3" key="1">
    <citation type="journal article" date="2016" name="Nat. Commun.">
        <title>Thousands of microbial genomes shed light on interconnected biogeochemical processes in an aquifer system.</title>
        <authorList>
            <person name="Anantharaman K."/>
            <person name="Brown C.T."/>
            <person name="Hug L.A."/>
            <person name="Sharon I."/>
            <person name="Castelle C.J."/>
            <person name="Probst A.J."/>
            <person name="Thomas B.C."/>
            <person name="Singh A."/>
            <person name="Wilkins M.J."/>
            <person name="Karaoz U."/>
            <person name="Brodie E.L."/>
            <person name="Williams K.H."/>
            <person name="Hubbard S.S."/>
            <person name="Banfield J.F."/>
        </authorList>
    </citation>
    <scope>NUCLEOTIDE SEQUENCE [LARGE SCALE GENOMIC DNA]</scope>
</reference>